<feature type="domain" description="DALR anticodon binding" evidence="11">
    <location>
        <begin position="579"/>
        <end position="672"/>
    </location>
</feature>
<keyword evidence="6 10" id="KW-0067">ATP-binding</keyword>
<evidence type="ECO:0000256" key="1">
    <source>
        <dbReference type="ARBA" id="ARBA00004496"/>
    </source>
</evidence>
<reference evidence="12 13" key="1">
    <citation type="journal article" date="2016" name="Genome Announc.">
        <title>Draft Genome Sequence of Criibacterium bergeronii gen. nov., sp. nov., Strain CCRI-22567T, Isolated from a Vaginal Sample from a Woman with Bacterial Vaginosis.</title>
        <authorList>
            <person name="Maheux A.F."/>
            <person name="Berube E."/>
            <person name="Boudreau D.K."/>
            <person name="Raymond F."/>
            <person name="Corbeil J."/>
            <person name="Roy P.H."/>
            <person name="Boissinot M."/>
            <person name="Omar R.F."/>
        </authorList>
    </citation>
    <scope>NUCLEOTIDE SEQUENCE [LARGE SCALE GENOMIC DNA]</scope>
    <source>
        <strain evidence="12 13">CCRI-22567</strain>
    </source>
</reference>
<dbReference type="InterPro" id="IPR006194">
    <property type="entry name" value="Gly-tRNA-synth_heterodimer"/>
</dbReference>
<keyword evidence="8 10" id="KW-0030">Aminoacyl-tRNA synthetase</keyword>
<dbReference type="STRING" id="1871336.BBG48_01255"/>
<dbReference type="PANTHER" id="PTHR30075">
    <property type="entry name" value="GLYCYL-TRNA SYNTHETASE"/>
    <property type="match status" value="1"/>
</dbReference>
<keyword evidence="7 10" id="KW-0648">Protein biosynthesis</keyword>
<dbReference type="EC" id="6.1.1.14" evidence="10"/>
<dbReference type="PROSITE" id="PS50861">
    <property type="entry name" value="AA_TRNA_LIGASE_II_GLYAB"/>
    <property type="match status" value="1"/>
</dbReference>
<evidence type="ECO:0000256" key="2">
    <source>
        <dbReference type="ARBA" id="ARBA00008226"/>
    </source>
</evidence>
<gene>
    <name evidence="10" type="primary">glyS</name>
    <name evidence="12" type="ORF">BBG48_000985</name>
</gene>
<evidence type="ECO:0000256" key="3">
    <source>
        <dbReference type="ARBA" id="ARBA00022490"/>
    </source>
</evidence>
<keyword evidence="13" id="KW-1185">Reference proteome</keyword>
<evidence type="ECO:0000256" key="5">
    <source>
        <dbReference type="ARBA" id="ARBA00022741"/>
    </source>
</evidence>
<dbReference type="GO" id="GO:0004814">
    <property type="term" value="F:arginine-tRNA ligase activity"/>
    <property type="evidence" value="ECO:0007669"/>
    <property type="project" value="InterPro"/>
</dbReference>
<accession>A0A371IPF3</accession>
<dbReference type="GO" id="GO:0005524">
    <property type="term" value="F:ATP binding"/>
    <property type="evidence" value="ECO:0007669"/>
    <property type="project" value="UniProtKB-UniRule"/>
</dbReference>
<dbReference type="Pfam" id="PF02092">
    <property type="entry name" value="tRNA_synt_2f"/>
    <property type="match status" value="1"/>
</dbReference>
<protein>
    <recommendedName>
        <fullName evidence="10">Glycine--tRNA ligase beta subunit</fullName>
        <ecNumber evidence="10">6.1.1.14</ecNumber>
    </recommendedName>
    <alternativeName>
        <fullName evidence="10">Glycyl-tRNA synthetase beta subunit</fullName>
        <shortName evidence="10">GlyRS</shortName>
    </alternativeName>
</protein>
<comment type="subcellular location">
    <subcellularLocation>
        <location evidence="1 10">Cytoplasm</location>
    </subcellularLocation>
</comment>
<evidence type="ECO:0000256" key="6">
    <source>
        <dbReference type="ARBA" id="ARBA00022840"/>
    </source>
</evidence>
<dbReference type="GO" id="GO:0006420">
    <property type="term" value="P:arginyl-tRNA aminoacylation"/>
    <property type="evidence" value="ECO:0007669"/>
    <property type="project" value="InterPro"/>
</dbReference>
<dbReference type="HAMAP" id="MF_00255">
    <property type="entry name" value="Gly_tRNA_synth_beta"/>
    <property type="match status" value="1"/>
</dbReference>
<dbReference type="SUPFAM" id="SSF109604">
    <property type="entry name" value="HD-domain/PDEase-like"/>
    <property type="match status" value="1"/>
</dbReference>
<dbReference type="Pfam" id="PF05746">
    <property type="entry name" value="DALR_1"/>
    <property type="match status" value="1"/>
</dbReference>
<evidence type="ECO:0000256" key="4">
    <source>
        <dbReference type="ARBA" id="ARBA00022598"/>
    </source>
</evidence>
<keyword evidence="5 10" id="KW-0547">Nucleotide-binding</keyword>
<dbReference type="PANTHER" id="PTHR30075:SF2">
    <property type="entry name" value="GLYCINE--TRNA LIGASE, CHLOROPLASTIC_MITOCHONDRIAL 2"/>
    <property type="match status" value="1"/>
</dbReference>
<sequence length="681" mass="77531">MKKDLLLELGTEEIPARFISYTKNAMKSFLEKNLKELLIDYDEIIVKTTPRRFSIFIKNLEDSQQEKTETLKGPSAKIAYDEAGKPSKALMGFLNSKGLTESDIKIVDNYVTAQKTYESKKTVTYLKEIFEEMIDSLSFAKPMRWGGNKIKFIRPIRWILCLYGSEVPELEMFGLKATNITKGHRFLSPANIEVTDISSYEKQLEDNFVILDDAKRKAMIEKGIHDLASSLGAKIIQDDELMDEINYIVEYPTALYGDFKEEYLKLPKEAIITPMKEHQRYFPLVKDGKLINKFITVRNGDSNKIENVKEGNEKVLDARLADAKFFYEQDTKKPLESHIESLNTIVYHQKLGTMHDKTMRLVNLAAQYAKLSGADVEKSKRAALLSKADLTTSMVFEFTELQGVMGRYYALSSNEDKEVADAIFEHYLPRFSGEETAKSPVGVCVSLADKFDSISGFFAVNIKPTGSQDPYALRRMAIGALNTLINSKISVPLEQFVSLALENYSGKIEFDKDKTETEIMDFMKQRLKNALLEQGLNHDVINSVLESDESVVFDIYQKAKVIENFATSSNKEILDSFNRVINISKDNKNDEVNESLFAVDEEKNFYSTLKTAKDKLSETLKKKDFEGSLKILSALKTPIDLYFDTVMIMDKDDKIKQNRLNTVTFAKNMLNEVADFSKLNL</sequence>
<dbReference type="GO" id="GO:0004820">
    <property type="term" value="F:glycine-tRNA ligase activity"/>
    <property type="evidence" value="ECO:0007669"/>
    <property type="project" value="UniProtKB-UniRule"/>
</dbReference>
<dbReference type="InterPro" id="IPR008909">
    <property type="entry name" value="DALR_anticod-bd"/>
</dbReference>
<keyword evidence="3 10" id="KW-0963">Cytoplasm</keyword>
<comment type="similarity">
    <text evidence="2 10">Belongs to the class-II aminoacyl-tRNA synthetase family.</text>
</comment>
<proteinExistence type="inferred from homology"/>
<dbReference type="RefSeq" id="WP_068911725.1">
    <property type="nucleotide sequence ID" value="NZ_MBEW02000001.1"/>
</dbReference>
<dbReference type="Proteomes" id="UP000093352">
    <property type="component" value="Unassembled WGS sequence"/>
</dbReference>
<name>A0A371IPF3_9FIRM</name>
<comment type="caution">
    <text evidence="12">The sequence shown here is derived from an EMBL/GenBank/DDBJ whole genome shotgun (WGS) entry which is preliminary data.</text>
</comment>
<dbReference type="PRINTS" id="PR01045">
    <property type="entry name" value="TRNASYNTHGB"/>
</dbReference>
<organism evidence="12 13">
    <name type="scientific">Criibacterium bergeronii</name>
    <dbReference type="NCBI Taxonomy" id="1871336"/>
    <lineage>
        <taxon>Bacteria</taxon>
        <taxon>Bacillati</taxon>
        <taxon>Bacillota</taxon>
        <taxon>Clostridia</taxon>
        <taxon>Peptostreptococcales</taxon>
        <taxon>Filifactoraceae</taxon>
        <taxon>Criibacterium</taxon>
    </lineage>
</organism>
<evidence type="ECO:0000256" key="10">
    <source>
        <dbReference type="HAMAP-Rule" id="MF_00255"/>
    </source>
</evidence>
<evidence type="ECO:0000313" key="13">
    <source>
        <dbReference type="Proteomes" id="UP000093352"/>
    </source>
</evidence>
<evidence type="ECO:0000256" key="9">
    <source>
        <dbReference type="ARBA" id="ARBA00047937"/>
    </source>
</evidence>
<comment type="catalytic activity">
    <reaction evidence="9 10">
        <text>tRNA(Gly) + glycine + ATP = glycyl-tRNA(Gly) + AMP + diphosphate</text>
        <dbReference type="Rhea" id="RHEA:16013"/>
        <dbReference type="Rhea" id="RHEA-COMP:9664"/>
        <dbReference type="Rhea" id="RHEA-COMP:9683"/>
        <dbReference type="ChEBI" id="CHEBI:30616"/>
        <dbReference type="ChEBI" id="CHEBI:33019"/>
        <dbReference type="ChEBI" id="CHEBI:57305"/>
        <dbReference type="ChEBI" id="CHEBI:78442"/>
        <dbReference type="ChEBI" id="CHEBI:78522"/>
        <dbReference type="ChEBI" id="CHEBI:456215"/>
        <dbReference type="EC" id="6.1.1.14"/>
    </reaction>
</comment>
<evidence type="ECO:0000313" key="12">
    <source>
        <dbReference type="EMBL" id="RDY22320.1"/>
    </source>
</evidence>
<dbReference type="InterPro" id="IPR015944">
    <property type="entry name" value="Gly-tRNA-synth_bsu"/>
</dbReference>
<comment type="subunit">
    <text evidence="10">Tetramer of two alpha and two beta subunits.</text>
</comment>
<evidence type="ECO:0000259" key="11">
    <source>
        <dbReference type="Pfam" id="PF05746"/>
    </source>
</evidence>
<dbReference type="EMBL" id="MBEW02000001">
    <property type="protein sequence ID" value="RDY22320.1"/>
    <property type="molecule type" value="Genomic_DNA"/>
</dbReference>
<keyword evidence="4 10" id="KW-0436">Ligase</keyword>
<evidence type="ECO:0000256" key="8">
    <source>
        <dbReference type="ARBA" id="ARBA00023146"/>
    </source>
</evidence>
<dbReference type="NCBIfam" id="TIGR00211">
    <property type="entry name" value="glyS"/>
    <property type="match status" value="1"/>
</dbReference>
<evidence type="ECO:0000256" key="7">
    <source>
        <dbReference type="ARBA" id="ARBA00022917"/>
    </source>
</evidence>
<dbReference type="GO" id="GO:0006426">
    <property type="term" value="P:glycyl-tRNA aminoacylation"/>
    <property type="evidence" value="ECO:0007669"/>
    <property type="project" value="UniProtKB-UniRule"/>
</dbReference>
<dbReference type="AlphaFoldDB" id="A0A371IPF3"/>
<dbReference type="GO" id="GO:0005829">
    <property type="term" value="C:cytosol"/>
    <property type="evidence" value="ECO:0007669"/>
    <property type="project" value="TreeGrafter"/>
</dbReference>